<evidence type="ECO:0000256" key="6">
    <source>
        <dbReference type="SAM" id="SignalP"/>
    </source>
</evidence>
<keyword evidence="6" id="KW-0732">Signal</keyword>
<dbReference type="InterPro" id="IPR017853">
    <property type="entry name" value="GH"/>
</dbReference>
<feature type="domain" description="Glycosyl-hydrolase 97 catalytic" evidence="7">
    <location>
        <begin position="315"/>
        <end position="462"/>
    </location>
</feature>
<comment type="cofactor">
    <cofactor evidence="1">
        <name>Ca(2+)</name>
        <dbReference type="ChEBI" id="CHEBI:29108"/>
    </cofactor>
</comment>
<organism evidence="10 11">
    <name type="scientific">Segatella oris</name>
    <dbReference type="NCBI Taxonomy" id="28135"/>
    <lineage>
        <taxon>Bacteria</taxon>
        <taxon>Pseudomonadati</taxon>
        <taxon>Bacteroidota</taxon>
        <taxon>Bacteroidia</taxon>
        <taxon>Bacteroidales</taxon>
        <taxon>Prevotellaceae</taxon>
        <taxon>Segatella</taxon>
    </lineage>
</organism>
<dbReference type="PANTHER" id="PTHR35803">
    <property type="entry name" value="GLUCAN 1,4-ALPHA-GLUCOSIDASE SUSB-RELATED"/>
    <property type="match status" value="1"/>
</dbReference>
<dbReference type="RefSeq" id="WP_018919571.1">
    <property type="nucleotide sequence ID" value="NZ_LR134384.1"/>
</dbReference>
<reference evidence="10 11" key="1">
    <citation type="submission" date="2018-12" db="EMBL/GenBank/DDBJ databases">
        <authorList>
            <consortium name="Pathogen Informatics"/>
        </authorList>
    </citation>
    <scope>NUCLEOTIDE SEQUENCE [LARGE SCALE GENOMIC DNA]</scope>
    <source>
        <strain evidence="10 11">NCTC13071</strain>
    </source>
</reference>
<dbReference type="Pfam" id="PF10566">
    <property type="entry name" value="Glyco_hydro_97"/>
    <property type="match status" value="1"/>
</dbReference>
<evidence type="ECO:0000259" key="7">
    <source>
        <dbReference type="Pfam" id="PF10566"/>
    </source>
</evidence>
<evidence type="ECO:0000259" key="8">
    <source>
        <dbReference type="Pfam" id="PF14508"/>
    </source>
</evidence>
<dbReference type="GO" id="GO:0004557">
    <property type="term" value="F:alpha-galactosidase activity"/>
    <property type="evidence" value="ECO:0007669"/>
    <property type="project" value="UniProtKB-EC"/>
</dbReference>
<dbReference type="Gene3D" id="2.60.40.1180">
    <property type="entry name" value="Golgi alpha-mannosidase II"/>
    <property type="match status" value="1"/>
</dbReference>
<dbReference type="InterPro" id="IPR019563">
    <property type="entry name" value="GH97_catalytic"/>
</dbReference>
<proteinExistence type="predicted"/>
<evidence type="ECO:0000313" key="11">
    <source>
        <dbReference type="Proteomes" id="UP000274578"/>
    </source>
</evidence>
<dbReference type="Proteomes" id="UP000274578">
    <property type="component" value="Chromosome 1"/>
</dbReference>
<keyword evidence="5 10" id="KW-0326">Glycosidase</keyword>
<sequence>MKKTFLLAWALSLTAMVFADVHTVYSPDKKLKLSVNDEGGKLTYAIFYDGTEVLKPSALGLKADYGDFTQGMRIVKATEKAMNKAYDMTRTKRAHVDYEATQLTLKLVNEKGFPLQMTFSVGNHDVAYRYTLLPSKGENPRCGVVYSEASSFNFPDETHTFLTPQIQPMSGWERTKPSYEEEYRADARLTDKSTYGVGYTFPCLYRIPNGRENTWVLVSETGTTSYPGCRLSEYEPGKGYHVAYPQAGENNGVGSEFASIPVPGSTPWRTITVGRSLQPIVETTIPYDVVEPLYKAKYDCKPGRYTWSWILWMDESCNYDDQVKFIDVASKMGYEYILVDALWDKQIGRKRMEELSRYAQSKGVSLMLWYNSNGTANDAPQGPRNVMSNSIARKRDMAWMKKIGVKAIKVDFFGGDKQQTLQLYQDILSDANDYGLQVIFHGCTLPRGWERMYPNFVANEAALASENVYFTEHHAKQEAFELTMYPFTRNAVAAFDWGGVLMNRYMSKDNKSRHQRFTGDIFEMATAITNQCSVNCVALTPNALESLPAFETDWLKQLPTTWKDLRFLAGYPGKHFAVARQTTEGKWYAAAISAEEKPITLTLHLPMFAGKEVNVYADGPKKAGSLWLTPGMKRQKVGSNGQLKVTVQPRGGVIVNE</sequence>
<evidence type="ECO:0000313" key="10">
    <source>
        <dbReference type="EMBL" id="VEH16201.1"/>
    </source>
</evidence>
<feature type="signal peptide" evidence="6">
    <location>
        <begin position="1"/>
        <end position="19"/>
    </location>
</feature>
<keyword evidence="4" id="KW-0106">Calcium</keyword>
<evidence type="ECO:0000256" key="5">
    <source>
        <dbReference type="ARBA" id="ARBA00023295"/>
    </source>
</evidence>
<dbReference type="PANTHER" id="PTHR35803:SF2">
    <property type="entry name" value="RETAINING ALPHA-GALACTOSIDASE"/>
    <property type="match status" value="1"/>
</dbReference>
<dbReference type="InterPro" id="IPR013785">
    <property type="entry name" value="Aldolase_TIM"/>
</dbReference>
<dbReference type="InterPro" id="IPR014718">
    <property type="entry name" value="GH-type_carb-bd"/>
</dbReference>
<feature type="domain" description="Glycosyl-hydrolase 97 N-terminal" evidence="8">
    <location>
        <begin position="24"/>
        <end position="292"/>
    </location>
</feature>
<dbReference type="Gene3D" id="3.20.20.70">
    <property type="entry name" value="Aldolase class I"/>
    <property type="match status" value="1"/>
</dbReference>
<name>A0A448L8H6_9BACT</name>
<dbReference type="InterPro" id="IPR013780">
    <property type="entry name" value="Glyco_hydro_b"/>
</dbReference>
<feature type="chain" id="PRO_5019123477" evidence="6">
    <location>
        <begin position="20"/>
        <end position="657"/>
    </location>
</feature>
<evidence type="ECO:0000256" key="4">
    <source>
        <dbReference type="ARBA" id="ARBA00022837"/>
    </source>
</evidence>
<dbReference type="InterPro" id="IPR029486">
    <property type="entry name" value="GH97_N"/>
</dbReference>
<evidence type="ECO:0000259" key="9">
    <source>
        <dbReference type="Pfam" id="PF14509"/>
    </source>
</evidence>
<dbReference type="EC" id="3.2.1.22" evidence="10"/>
<evidence type="ECO:0000256" key="3">
    <source>
        <dbReference type="ARBA" id="ARBA00022801"/>
    </source>
</evidence>
<keyword evidence="3 10" id="KW-0378">Hydrolase</keyword>
<dbReference type="InterPro" id="IPR029483">
    <property type="entry name" value="GH97_C"/>
</dbReference>
<dbReference type="GO" id="GO:0030246">
    <property type="term" value="F:carbohydrate binding"/>
    <property type="evidence" value="ECO:0007669"/>
    <property type="project" value="InterPro"/>
</dbReference>
<dbReference type="KEGG" id="poc:NCTC13071_02224"/>
<dbReference type="Gene3D" id="2.70.98.10">
    <property type="match status" value="1"/>
</dbReference>
<dbReference type="GeneID" id="85012989"/>
<feature type="domain" description="Glycosyl-hydrolase 97 C-terminal oligomerisation" evidence="9">
    <location>
        <begin position="561"/>
        <end position="655"/>
    </location>
</feature>
<evidence type="ECO:0000256" key="1">
    <source>
        <dbReference type="ARBA" id="ARBA00001913"/>
    </source>
</evidence>
<dbReference type="Pfam" id="PF14508">
    <property type="entry name" value="GH97_N"/>
    <property type="match status" value="1"/>
</dbReference>
<dbReference type="AlphaFoldDB" id="A0A448L8H6"/>
<dbReference type="EMBL" id="LR134384">
    <property type="protein sequence ID" value="VEH16201.1"/>
    <property type="molecule type" value="Genomic_DNA"/>
</dbReference>
<dbReference type="Pfam" id="PF14509">
    <property type="entry name" value="GH97_C"/>
    <property type="match status" value="1"/>
</dbReference>
<evidence type="ECO:0000256" key="2">
    <source>
        <dbReference type="ARBA" id="ARBA00011245"/>
    </source>
</evidence>
<accession>A0A448L8H6</accession>
<dbReference type="InterPro" id="IPR052720">
    <property type="entry name" value="Glycosyl_hydrolase_97"/>
</dbReference>
<protein>
    <submittedName>
        <fullName evidence="10">Retaining alpha-galactosidase</fullName>
        <ecNumber evidence="10">3.2.1.22</ecNumber>
    </submittedName>
</protein>
<comment type="subunit">
    <text evidence="2">Monomer.</text>
</comment>
<dbReference type="SUPFAM" id="SSF51445">
    <property type="entry name" value="(Trans)glycosidases"/>
    <property type="match status" value="1"/>
</dbReference>
<gene>
    <name evidence="10" type="ORF">NCTC13071_02224</name>
</gene>